<dbReference type="PIRSF" id="PIRSF016636">
    <property type="entry name" value="AlgI_DltB"/>
    <property type="match status" value="1"/>
</dbReference>
<dbReference type="AlphaFoldDB" id="A0A1I0MJR6"/>
<dbReference type="PANTHER" id="PTHR13285:SF18">
    <property type="entry name" value="PROTEIN-CYSTEINE N-PALMITOYLTRANSFERASE RASP"/>
    <property type="match status" value="1"/>
</dbReference>
<proteinExistence type="inferred from homology"/>
<evidence type="ECO:0000256" key="7">
    <source>
        <dbReference type="PIRNR" id="PIRNR016636"/>
    </source>
</evidence>
<feature type="transmembrane region" description="Helical" evidence="8">
    <location>
        <begin position="456"/>
        <end position="475"/>
    </location>
</feature>
<keyword evidence="3 7" id="KW-1003">Cell membrane</keyword>
<dbReference type="GO" id="GO:0005886">
    <property type="term" value="C:plasma membrane"/>
    <property type="evidence" value="ECO:0007669"/>
    <property type="project" value="UniProtKB-SubCell"/>
</dbReference>
<accession>A0A1I0MJR6</accession>
<sequence>MVVNSLSFLWFFLIILVIYYICQTKRSLQNLFLLGCSYWFYSQVGIKMAGGLAALTLAFWFLGKGVSHYLDKEDERKAAILTNAGVVIGIGALFYFKYLNFFAESIVSLSSAVGLHLSWTTLHLVVPIGLSFFTFKLMSYVLDIYNGKIHQEKDLICFANFIAFFPTILSGPIDRPKPFLKQLNQVRVFNPDNFTLGFRRVLWGMFLKMCIADRLDIYVSAIWNNYEHHSTISIIFASLLYPLQMYADFGGYSEMAIGVALILGFKVTENFKRPFFVTDIAGFWSRWHMSLTSWLTDYVFLPLNIKYRKLGVNGTIIAIMLNMAFIGMWHGADWTFLIFGIYQGLWYIPLMRNGAFFKKRKIEVNSHGWPTQPYVLKMAGLYLIVAFGLMFFHSSTLSEFFNIWSCIFSHWSGGLFIDMTTMCNAAFCTIALIYTDIQEEWFPKTTIPLPRVMDQWRYELTMAFEIVCILLFGVFDNNQFIYFQF</sequence>
<keyword evidence="4 8" id="KW-0812">Transmembrane</keyword>
<keyword evidence="5 8" id="KW-1133">Transmembrane helix</keyword>
<feature type="transmembrane region" description="Helical" evidence="8">
    <location>
        <begin position="6"/>
        <end position="22"/>
    </location>
</feature>
<evidence type="ECO:0000256" key="6">
    <source>
        <dbReference type="ARBA" id="ARBA00023136"/>
    </source>
</evidence>
<dbReference type="InterPro" id="IPR004299">
    <property type="entry name" value="MBOAT_fam"/>
</dbReference>
<evidence type="ECO:0000256" key="5">
    <source>
        <dbReference type="ARBA" id="ARBA00022989"/>
    </source>
</evidence>
<dbReference type="EMBL" id="FOIQ01000001">
    <property type="protein sequence ID" value="SEV87791.1"/>
    <property type="molecule type" value="Genomic_DNA"/>
</dbReference>
<feature type="transmembrane region" description="Helical" evidence="8">
    <location>
        <begin position="155"/>
        <end position="173"/>
    </location>
</feature>
<dbReference type="GO" id="GO:0042121">
    <property type="term" value="P:alginic acid biosynthetic process"/>
    <property type="evidence" value="ECO:0007669"/>
    <property type="project" value="InterPro"/>
</dbReference>
<keyword evidence="7 9" id="KW-0012">Acyltransferase</keyword>
<feature type="transmembrane region" description="Helical" evidence="8">
    <location>
        <begin position="249"/>
        <end position="267"/>
    </location>
</feature>
<keyword evidence="6 7" id="KW-0472">Membrane</keyword>
<name>A0A1I0MJR6_9BACT</name>
<dbReference type="PANTHER" id="PTHR13285">
    <property type="entry name" value="ACYLTRANSFERASE"/>
    <property type="match status" value="1"/>
</dbReference>
<evidence type="ECO:0000256" key="2">
    <source>
        <dbReference type="ARBA" id="ARBA00010323"/>
    </source>
</evidence>
<feature type="transmembrane region" description="Helical" evidence="8">
    <location>
        <begin position="78"/>
        <end position="96"/>
    </location>
</feature>
<evidence type="ECO:0000256" key="4">
    <source>
        <dbReference type="ARBA" id="ARBA00022692"/>
    </source>
</evidence>
<feature type="transmembrane region" description="Helical" evidence="8">
    <location>
        <begin position="334"/>
        <end position="353"/>
    </location>
</feature>
<feature type="transmembrane region" description="Helical" evidence="8">
    <location>
        <begin position="48"/>
        <end position="66"/>
    </location>
</feature>
<dbReference type="Pfam" id="PF03062">
    <property type="entry name" value="MBOAT"/>
    <property type="match status" value="1"/>
</dbReference>
<feature type="transmembrane region" description="Helical" evidence="8">
    <location>
        <begin position="413"/>
        <end position="435"/>
    </location>
</feature>
<organism evidence="9 10">
    <name type="scientific">Prevotella aff. ruminicola Tc2-24</name>
    <dbReference type="NCBI Taxonomy" id="81582"/>
    <lineage>
        <taxon>Bacteria</taxon>
        <taxon>Pseudomonadati</taxon>
        <taxon>Bacteroidota</taxon>
        <taxon>Bacteroidia</taxon>
        <taxon>Bacteroidales</taxon>
        <taxon>Prevotellaceae</taxon>
        <taxon>Prevotella</taxon>
    </lineage>
</organism>
<gene>
    <name evidence="9" type="ORF">SAMN04487850_0670</name>
</gene>
<comment type="similarity">
    <text evidence="2 7">Belongs to the membrane-bound acyltransferase family.</text>
</comment>
<reference evidence="9 10" key="1">
    <citation type="submission" date="2016-10" db="EMBL/GenBank/DDBJ databases">
        <authorList>
            <person name="de Groot N.N."/>
        </authorList>
    </citation>
    <scope>NUCLEOTIDE SEQUENCE [LARGE SCALE GENOMIC DNA]</scope>
    <source>
        <strain evidence="9 10">TC2-24</strain>
    </source>
</reference>
<protein>
    <submittedName>
        <fullName evidence="9">D-alanyl-lipoteichoic acid acyltransferase DltB, MBOAT superfamily</fullName>
    </submittedName>
</protein>
<dbReference type="PIRSF" id="PIRSF500217">
    <property type="entry name" value="AlgI"/>
    <property type="match status" value="1"/>
</dbReference>
<dbReference type="InterPro" id="IPR028362">
    <property type="entry name" value="AlgI"/>
</dbReference>
<dbReference type="InterPro" id="IPR051085">
    <property type="entry name" value="MB_O-acyltransferase"/>
</dbReference>
<feature type="transmembrane region" description="Helical" evidence="8">
    <location>
        <begin position="374"/>
        <end position="393"/>
    </location>
</feature>
<dbReference type="InterPro" id="IPR024194">
    <property type="entry name" value="Ac/AlaTfrase_AlgI/DltB"/>
</dbReference>
<dbReference type="RefSeq" id="WP_091914653.1">
    <property type="nucleotide sequence ID" value="NZ_FOIQ01000001.1"/>
</dbReference>
<keyword evidence="7 9" id="KW-0808">Transferase</keyword>
<feature type="transmembrane region" description="Helical" evidence="8">
    <location>
        <begin position="310"/>
        <end position="328"/>
    </location>
</feature>
<evidence type="ECO:0000313" key="9">
    <source>
        <dbReference type="EMBL" id="SEV87791.1"/>
    </source>
</evidence>
<dbReference type="GO" id="GO:0016746">
    <property type="term" value="F:acyltransferase activity"/>
    <property type="evidence" value="ECO:0007669"/>
    <property type="project" value="UniProtKB-KW"/>
</dbReference>
<evidence type="ECO:0000256" key="8">
    <source>
        <dbReference type="SAM" id="Phobius"/>
    </source>
</evidence>
<keyword evidence="10" id="KW-1185">Reference proteome</keyword>
<evidence type="ECO:0000256" key="3">
    <source>
        <dbReference type="ARBA" id="ARBA00022475"/>
    </source>
</evidence>
<feature type="transmembrane region" description="Helical" evidence="8">
    <location>
        <begin position="116"/>
        <end position="135"/>
    </location>
</feature>
<evidence type="ECO:0000256" key="1">
    <source>
        <dbReference type="ARBA" id="ARBA00004651"/>
    </source>
</evidence>
<dbReference type="Proteomes" id="UP000199373">
    <property type="component" value="Unassembled WGS sequence"/>
</dbReference>
<comment type="subcellular location">
    <subcellularLocation>
        <location evidence="1">Cell membrane</location>
        <topology evidence="1">Multi-pass membrane protein</topology>
    </subcellularLocation>
</comment>
<evidence type="ECO:0000313" key="10">
    <source>
        <dbReference type="Proteomes" id="UP000199373"/>
    </source>
</evidence>